<dbReference type="Proteomes" id="UP000256328">
    <property type="component" value="Unassembled WGS sequence"/>
</dbReference>
<protein>
    <submittedName>
        <fullName evidence="1">Uncharacterized protein</fullName>
    </submittedName>
</protein>
<reference evidence="1 2" key="1">
    <citation type="journal article" date="2018" name="IMA Fungus">
        <title>IMA Genome-F 9: Draft genome sequence of Annulohypoxylon stygium, Aspergillus mulundensis, Berkeleyomyces basicola (syn. Thielaviopsis basicola), Ceratocystis smalleyi, two Cercospora beticola strains, Coleophoma cylindrospora, Fusarium fracticaudum, Phialophora cf. hyalina, and Morchella septimelata.</title>
        <authorList>
            <person name="Wingfield B.D."/>
            <person name="Bills G.F."/>
            <person name="Dong Y."/>
            <person name="Huang W."/>
            <person name="Nel W.J."/>
            <person name="Swalarsk-Parry B.S."/>
            <person name="Vaghefi N."/>
            <person name="Wilken P.M."/>
            <person name="An Z."/>
            <person name="de Beer Z.W."/>
            <person name="De Vos L."/>
            <person name="Chen L."/>
            <person name="Duong T.A."/>
            <person name="Gao Y."/>
            <person name="Hammerbacher A."/>
            <person name="Kikkert J.R."/>
            <person name="Li Y."/>
            <person name="Li H."/>
            <person name="Li K."/>
            <person name="Li Q."/>
            <person name="Liu X."/>
            <person name="Ma X."/>
            <person name="Naidoo K."/>
            <person name="Pethybridge S.J."/>
            <person name="Sun J."/>
            <person name="Steenkamp E.T."/>
            <person name="van der Nest M.A."/>
            <person name="van Wyk S."/>
            <person name="Wingfield M.J."/>
            <person name="Xiong C."/>
            <person name="Yue Q."/>
            <person name="Zhang X."/>
        </authorList>
    </citation>
    <scope>NUCLEOTIDE SEQUENCE [LARGE SCALE GENOMIC DNA]</scope>
    <source>
        <strain evidence="1 2">BP5796</strain>
    </source>
</reference>
<dbReference type="EMBL" id="PDLN01000014">
    <property type="protein sequence ID" value="RDW66849.1"/>
    <property type="molecule type" value="Genomic_DNA"/>
</dbReference>
<accession>A0A3D8QYI5</accession>
<gene>
    <name evidence="1" type="ORF">BP5796_09598</name>
</gene>
<proteinExistence type="predicted"/>
<dbReference type="OrthoDB" id="10329587at2759"/>
<sequence>MKVAQAVVEEPVGENIGANLLSHQGQDLQARFNEELFYTKVLESCDHSGSLCNTDSNGGYSEEPIGEILEADLLSCQGQDLQAQFNEEPFCTGVSENWDHSGLLFDTDNIGGYVKEPARGNLEADLVLRQDQDLQAQVNEELFWTGVTPSWDHSDLLCNTDNIGGNSRGCWYCAGL</sequence>
<comment type="caution">
    <text evidence="1">The sequence shown here is derived from an EMBL/GenBank/DDBJ whole genome shotgun (WGS) entry which is preliminary data.</text>
</comment>
<name>A0A3D8QYI5_9HELO</name>
<evidence type="ECO:0000313" key="1">
    <source>
        <dbReference type="EMBL" id="RDW66849.1"/>
    </source>
</evidence>
<dbReference type="AlphaFoldDB" id="A0A3D8QYI5"/>
<organism evidence="1 2">
    <name type="scientific">Coleophoma crateriformis</name>
    <dbReference type="NCBI Taxonomy" id="565419"/>
    <lineage>
        <taxon>Eukaryota</taxon>
        <taxon>Fungi</taxon>
        <taxon>Dikarya</taxon>
        <taxon>Ascomycota</taxon>
        <taxon>Pezizomycotina</taxon>
        <taxon>Leotiomycetes</taxon>
        <taxon>Helotiales</taxon>
        <taxon>Dermateaceae</taxon>
        <taxon>Coleophoma</taxon>
    </lineage>
</organism>
<keyword evidence="2" id="KW-1185">Reference proteome</keyword>
<evidence type="ECO:0000313" key="2">
    <source>
        <dbReference type="Proteomes" id="UP000256328"/>
    </source>
</evidence>